<evidence type="ECO:0000256" key="3">
    <source>
        <dbReference type="ARBA" id="ARBA00023163"/>
    </source>
</evidence>
<organism evidence="5">
    <name type="scientific">Bosea sp. NBC_00436</name>
    <dbReference type="NCBI Taxonomy" id="2969620"/>
    <lineage>
        <taxon>Bacteria</taxon>
        <taxon>Pseudomonadati</taxon>
        <taxon>Pseudomonadota</taxon>
        <taxon>Alphaproteobacteria</taxon>
        <taxon>Hyphomicrobiales</taxon>
        <taxon>Boseaceae</taxon>
        <taxon>Bosea</taxon>
    </lineage>
</organism>
<sequence>MQRIVYSSNDLTGDETLRKEKWISSLSSGYAHLRADPAIGKPFEGELRIARTCDVAVGTIHGTVKSISRTTSDIAAHNTNNVVMLLNAGQSSLSVDQSGTSVELVPGASVLIEQSAPSVILARDGQCGLVAVQTERERVRQRCAMFEDRLMMPVPGPSMVNGLLRAYIDVLIRETEPTVPLLEQFVADHISDLIAAAASITLPGLGKDGARFGISSRGRLMSARRYIAQRLEDPLLSQDVIAAHVRVSTSQLRKDFERGGWSIGRYIREQRLERAVAMLRDPALRRHRIIDIAFACGFRDLATFNRVFRAAYDMPPSELRLIALS</sequence>
<dbReference type="PANTHER" id="PTHR46796:SF6">
    <property type="entry name" value="ARAC SUBFAMILY"/>
    <property type="match status" value="1"/>
</dbReference>
<keyword evidence="2" id="KW-0238">DNA-binding</keyword>
<protein>
    <submittedName>
        <fullName evidence="5">Helix-turn-helix domain-containing protein</fullName>
    </submittedName>
</protein>
<dbReference type="AlphaFoldDB" id="A0A9E7ZLV3"/>
<name>A0A9E7ZLV3_9HYPH</name>
<proteinExistence type="predicted"/>
<dbReference type="EMBL" id="CP102774">
    <property type="protein sequence ID" value="UZF87218.1"/>
    <property type="molecule type" value="Genomic_DNA"/>
</dbReference>
<dbReference type="PROSITE" id="PS01124">
    <property type="entry name" value="HTH_ARAC_FAMILY_2"/>
    <property type="match status" value="1"/>
</dbReference>
<dbReference type="SUPFAM" id="SSF46689">
    <property type="entry name" value="Homeodomain-like"/>
    <property type="match status" value="1"/>
</dbReference>
<evidence type="ECO:0000256" key="2">
    <source>
        <dbReference type="ARBA" id="ARBA00023125"/>
    </source>
</evidence>
<dbReference type="PROSITE" id="PS00041">
    <property type="entry name" value="HTH_ARAC_FAMILY_1"/>
    <property type="match status" value="1"/>
</dbReference>
<dbReference type="InterPro" id="IPR018060">
    <property type="entry name" value="HTH_AraC"/>
</dbReference>
<dbReference type="Gene3D" id="1.10.10.60">
    <property type="entry name" value="Homeodomain-like"/>
    <property type="match status" value="1"/>
</dbReference>
<evidence type="ECO:0000313" key="5">
    <source>
        <dbReference type="EMBL" id="UZF87218.1"/>
    </source>
</evidence>
<dbReference type="Pfam" id="PF14525">
    <property type="entry name" value="AraC_binding_2"/>
    <property type="match status" value="1"/>
</dbReference>
<evidence type="ECO:0000259" key="4">
    <source>
        <dbReference type="PROSITE" id="PS01124"/>
    </source>
</evidence>
<reference evidence="5" key="1">
    <citation type="submission" date="2022-08" db="EMBL/GenBank/DDBJ databases">
        <title>Complete Genome Sequences of 2 Bosea sp. soil isolates.</title>
        <authorList>
            <person name="Alvarez Arevalo M."/>
            <person name="Sterndorff E.B."/>
            <person name="Faurdal D."/>
            <person name="Joergensen T.S."/>
            <person name="Weber T."/>
        </authorList>
    </citation>
    <scope>NUCLEOTIDE SEQUENCE</scope>
    <source>
        <strain evidence="5">NBC_00436</strain>
    </source>
</reference>
<evidence type="ECO:0000256" key="1">
    <source>
        <dbReference type="ARBA" id="ARBA00023015"/>
    </source>
</evidence>
<gene>
    <name evidence="5" type="ORF">NWE54_26325</name>
</gene>
<dbReference type="Pfam" id="PF12833">
    <property type="entry name" value="HTH_18"/>
    <property type="match status" value="1"/>
</dbReference>
<dbReference type="InterPro" id="IPR018062">
    <property type="entry name" value="HTH_AraC-typ_CS"/>
</dbReference>
<dbReference type="InterPro" id="IPR050204">
    <property type="entry name" value="AraC_XylS_family_regulators"/>
</dbReference>
<keyword evidence="3" id="KW-0804">Transcription</keyword>
<accession>A0A9E7ZLV3</accession>
<keyword evidence="1" id="KW-0805">Transcription regulation</keyword>
<dbReference type="InterPro" id="IPR009057">
    <property type="entry name" value="Homeodomain-like_sf"/>
</dbReference>
<dbReference type="SMART" id="SM00342">
    <property type="entry name" value="HTH_ARAC"/>
    <property type="match status" value="1"/>
</dbReference>
<dbReference type="GO" id="GO:0043565">
    <property type="term" value="F:sequence-specific DNA binding"/>
    <property type="evidence" value="ECO:0007669"/>
    <property type="project" value="InterPro"/>
</dbReference>
<dbReference type="GO" id="GO:0003700">
    <property type="term" value="F:DNA-binding transcription factor activity"/>
    <property type="evidence" value="ECO:0007669"/>
    <property type="project" value="InterPro"/>
</dbReference>
<feature type="domain" description="HTH araC/xylS-type" evidence="4">
    <location>
        <begin position="221"/>
        <end position="322"/>
    </location>
</feature>
<dbReference type="PANTHER" id="PTHR46796">
    <property type="entry name" value="HTH-TYPE TRANSCRIPTIONAL ACTIVATOR RHAS-RELATED"/>
    <property type="match status" value="1"/>
</dbReference>
<dbReference type="InterPro" id="IPR035418">
    <property type="entry name" value="AraC-bd_2"/>
</dbReference>